<organism evidence="2 3">
    <name type="scientific">Ophiocordyceps polyrhachis-furcata BCC 54312</name>
    <dbReference type="NCBI Taxonomy" id="1330021"/>
    <lineage>
        <taxon>Eukaryota</taxon>
        <taxon>Fungi</taxon>
        <taxon>Dikarya</taxon>
        <taxon>Ascomycota</taxon>
        <taxon>Pezizomycotina</taxon>
        <taxon>Sordariomycetes</taxon>
        <taxon>Hypocreomycetidae</taxon>
        <taxon>Hypocreales</taxon>
        <taxon>Ophiocordycipitaceae</taxon>
        <taxon>Ophiocordyceps</taxon>
    </lineage>
</organism>
<dbReference type="Proteomes" id="UP000253664">
    <property type="component" value="Unassembled WGS sequence"/>
</dbReference>
<gene>
    <name evidence="2" type="ORF">L249_2634</name>
</gene>
<sequence>MRKGPEDSVSMEGRAGKASATWFAVLHDTWGGQVILTGGRERCMQAVVTLRSSVLGGRRERTWTAALIEGEEDGKGKGGRQYGLPGEGEKEKINKAGVEDHTAKLVGKQGVRKRSGKGQALEGEKTESSVDTRYTEAEVGRSQTRPGEQQACVSEADAGHCSVVGP</sequence>
<accession>A0A367LS16</accession>
<name>A0A367LS16_9HYPO</name>
<reference evidence="2 3" key="1">
    <citation type="journal article" date="2015" name="BMC Genomics">
        <title>Insights from the genome of Ophiocordyceps polyrhachis-furcata to pathogenicity and host specificity in insect fungi.</title>
        <authorList>
            <person name="Wichadakul D."/>
            <person name="Kobmoo N."/>
            <person name="Ingsriswang S."/>
            <person name="Tangphatsornruang S."/>
            <person name="Chantasingh D."/>
            <person name="Luangsa-ard J.J."/>
            <person name="Eurwilaichitr L."/>
        </authorList>
    </citation>
    <scope>NUCLEOTIDE SEQUENCE [LARGE SCALE GENOMIC DNA]</scope>
    <source>
        <strain evidence="2 3">BCC 54312</strain>
    </source>
</reference>
<keyword evidence="3" id="KW-1185">Reference proteome</keyword>
<feature type="compositionally biased region" description="Basic and acidic residues" evidence="1">
    <location>
        <begin position="122"/>
        <end position="139"/>
    </location>
</feature>
<protein>
    <submittedName>
        <fullName evidence="2">Uncharacterized protein</fullName>
    </submittedName>
</protein>
<evidence type="ECO:0000256" key="1">
    <source>
        <dbReference type="SAM" id="MobiDB-lite"/>
    </source>
</evidence>
<comment type="caution">
    <text evidence="2">The sequence shown here is derived from an EMBL/GenBank/DDBJ whole genome shotgun (WGS) entry which is preliminary data.</text>
</comment>
<dbReference type="EMBL" id="LKCN02000001">
    <property type="protein sequence ID" value="RCI17245.1"/>
    <property type="molecule type" value="Genomic_DNA"/>
</dbReference>
<evidence type="ECO:0000313" key="2">
    <source>
        <dbReference type="EMBL" id="RCI17245.1"/>
    </source>
</evidence>
<proteinExistence type="predicted"/>
<feature type="region of interest" description="Disordered" evidence="1">
    <location>
        <begin position="108"/>
        <end position="153"/>
    </location>
</feature>
<evidence type="ECO:0000313" key="3">
    <source>
        <dbReference type="Proteomes" id="UP000253664"/>
    </source>
</evidence>
<dbReference type="AlphaFoldDB" id="A0A367LS16"/>